<dbReference type="SUPFAM" id="SSF58104">
    <property type="entry name" value="Methyl-accepting chemotaxis protein (MCP) signaling domain"/>
    <property type="match status" value="1"/>
</dbReference>
<keyword evidence="5" id="KW-0812">Transmembrane</keyword>
<evidence type="ECO:0000313" key="8">
    <source>
        <dbReference type="EMBL" id="MDG3007151.1"/>
    </source>
</evidence>
<dbReference type="SMART" id="SM00283">
    <property type="entry name" value="MA"/>
    <property type="match status" value="1"/>
</dbReference>
<dbReference type="InterPro" id="IPR004090">
    <property type="entry name" value="Chemotax_Me-accpt_rcpt"/>
</dbReference>
<dbReference type="PANTHER" id="PTHR43531:SF11">
    <property type="entry name" value="METHYL-ACCEPTING CHEMOTAXIS PROTEIN 3"/>
    <property type="match status" value="1"/>
</dbReference>
<evidence type="ECO:0000256" key="2">
    <source>
        <dbReference type="ARBA" id="ARBA00029447"/>
    </source>
</evidence>
<feature type="region of interest" description="Disordered" evidence="4">
    <location>
        <begin position="526"/>
        <end position="622"/>
    </location>
</feature>
<evidence type="ECO:0000259" key="7">
    <source>
        <dbReference type="PROSITE" id="PS50885"/>
    </source>
</evidence>
<reference evidence="8 9" key="1">
    <citation type="submission" date="2023-03" db="EMBL/GenBank/DDBJ databases">
        <title>Paludisphaera mucosa sp. nov. a novel planctomycete from northern fen.</title>
        <authorList>
            <person name="Ivanova A."/>
        </authorList>
    </citation>
    <scope>NUCLEOTIDE SEQUENCE [LARGE SCALE GENOMIC DNA]</scope>
    <source>
        <strain evidence="8 9">Pla2</strain>
    </source>
</reference>
<evidence type="ECO:0000256" key="4">
    <source>
        <dbReference type="SAM" id="MobiDB-lite"/>
    </source>
</evidence>
<keyword evidence="1" id="KW-0145">Chemotaxis</keyword>
<organism evidence="8 9">
    <name type="scientific">Paludisphaera mucosa</name>
    <dbReference type="NCBI Taxonomy" id="3030827"/>
    <lineage>
        <taxon>Bacteria</taxon>
        <taxon>Pseudomonadati</taxon>
        <taxon>Planctomycetota</taxon>
        <taxon>Planctomycetia</taxon>
        <taxon>Isosphaerales</taxon>
        <taxon>Isosphaeraceae</taxon>
        <taxon>Paludisphaera</taxon>
    </lineage>
</organism>
<protein>
    <submittedName>
        <fullName evidence="8">Methyl-accepting chemotaxis protein</fullName>
    </submittedName>
</protein>
<feature type="region of interest" description="Disordered" evidence="4">
    <location>
        <begin position="332"/>
        <end position="356"/>
    </location>
</feature>
<feature type="domain" description="Methyl-accepting transducer" evidence="6">
    <location>
        <begin position="287"/>
        <end position="502"/>
    </location>
</feature>
<dbReference type="InterPro" id="IPR004089">
    <property type="entry name" value="MCPsignal_dom"/>
</dbReference>
<dbReference type="InterPro" id="IPR051310">
    <property type="entry name" value="MCP_chemotaxis"/>
</dbReference>
<feature type="compositionally biased region" description="Basic residues" evidence="4">
    <location>
        <begin position="542"/>
        <end position="551"/>
    </location>
</feature>
<dbReference type="PRINTS" id="PR00260">
    <property type="entry name" value="CHEMTRNSDUCR"/>
</dbReference>
<dbReference type="Pfam" id="PF00015">
    <property type="entry name" value="MCPsignal"/>
    <property type="match status" value="1"/>
</dbReference>
<keyword evidence="9" id="KW-1185">Reference proteome</keyword>
<dbReference type="PANTHER" id="PTHR43531">
    <property type="entry name" value="PROTEIN ICFG"/>
    <property type="match status" value="1"/>
</dbReference>
<name>A0ABT6FI35_9BACT</name>
<dbReference type="PROSITE" id="PS50111">
    <property type="entry name" value="CHEMOTAXIS_TRANSDUC_2"/>
    <property type="match status" value="1"/>
</dbReference>
<evidence type="ECO:0000256" key="5">
    <source>
        <dbReference type="SAM" id="Phobius"/>
    </source>
</evidence>
<keyword evidence="3" id="KW-0807">Transducer</keyword>
<comment type="similarity">
    <text evidence="2">Belongs to the methyl-accepting chemotaxis (MCP) protein family.</text>
</comment>
<comment type="caution">
    <text evidence="8">The sequence shown here is derived from an EMBL/GenBank/DDBJ whole genome shotgun (WGS) entry which is preliminary data.</text>
</comment>
<evidence type="ECO:0000256" key="1">
    <source>
        <dbReference type="ARBA" id="ARBA00022500"/>
    </source>
</evidence>
<accession>A0ABT6FI35</accession>
<dbReference type="InterPro" id="IPR003660">
    <property type="entry name" value="HAMP_dom"/>
</dbReference>
<keyword evidence="5" id="KW-0472">Membrane</keyword>
<sequence length="622" mass="66020">MRLSLRVKVTLALVAFGLIPAAIVAATAYLADDQFKRKQDLIIQTAAAAISDKIHTIALANQKTQPAPAPEPEGGAPLPEWNLNDGNRRSIQNAVSEVVTRFELANAHVMVVDPANRVLIRLRGPSGSFDDKSDQLDQRYHKTANRAQNLISNDHVEAVDGEVYLEPEVVGFAPIRLATGATAAEHGYAVLVAVPRKNAYETIYDSQSKILLLLATIIPLTLILSFLFGRWFIRPLLKIIDVTGDLHEGHLYNRTGIVRSDEMGELAGLTDSVVVKLSEVVGQIRNMTASVSTASNELNSSAQQLAQGAHEQAATLQEIGSSLQSVDGSVARNAQHARDTARTANEASAQAGRGGEAVHQTVAAMREITQKILIVEDIAYQTNLLSLNAAIEAARAGPHGRGFAVVAGEVKKLAERSQAAAQQISDLAKKSVAVAENAGQLLERTVPMIRDTSELISEIAAASQEQMNAIREINIGVKQLEDVVSQNAAASHELAATSTDLAMQSSSLQHVVEFFRLDSVAYAPPAPPAAGRGLDHQPSRGVAHRPPRRSPVHIAAEVHHGGNNSGVEGRNHGGRHGGTLPAPPPASSQGSGPGGSPTGVVPPPRGGVVVNLDDDDNFERFS</sequence>
<dbReference type="Gene3D" id="1.10.287.950">
    <property type="entry name" value="Methyl-accepting chemotaxis protein"/>
    <property type="match status" value="1"/>
</dbReference>
<feature type="compositionally biased region" description="Acidic residues" evidence="4">
    <location>
        <begin position="612"/>
        <end position="622"/>
    </location>
</feature>
<feature type="region of interest" description="Disordered" evidence="4">
    <location>
        <begin position="62"/>
        <end position="83"/>
    </location>
</feature>
<proteinExistence type="inferred from homology"/>
<dbReference type="CDD" id="cd11386">
    <property type="entry name" value="MCP_signal"/>
    <property type="match status" value="1"/>
</dbReference>
<dbReference type="RefSeq" id="WP_277863439.1">
    <property type="nucleotide sequence ID" value="NZ_JARRAG010000002.1"/>
</dbReference>
<gene>
    <name evidence="8" type="ORF">PZE19_25585</name>
</gene>
<keyword evidence="5" id="KW-1133">Transmembrane helix</keyword>
<feature type="domain" description="HAMP" evidence="7">
    <location>
        <begin position="230"/>
        <end position="282"/>
    </location>
</feature>
<dbReference type="PROSITE" id="PS50885">
    <property type="entry name" value="HAMP"/>
    <property type="match status" value="1"/>
</dbReference>
<evidence type="ECO:0000259" key="6">
    <source>
        <dbReference type="PROSITE" id="PS50111"/>
    </source>
</evidence>
<evidence type="ECO:0000313" key="9">
    <source>
        <dbReference type="Proteomes" id="UP001216907"/>
    </source>
</evidence>
<feature type="transmembrane region" description="Helical" evidence="5">
    <location>
        <begin position="210"/>
        <end position="233"/>
    </location>
</feature>
<dbReference type="EMBL" id="JARRAG010000002">
    <property type="protein sequence ID" value="MDG3007151.1"/>
    <property type="molecule type" value="Genomic_DNA"/>
</dbReference>
<evidence type="ECO:0000256" key="3">
    <source>
        <dbReference type="PROSITE-ProRule" id="PRU00284"/>
    </source>
</evidence>
<dbReference type="Proteomes" id="UP001216907">
    <property type="component" value="Unassembled WGS sequence"/>
</dbReference>